<dbReference type="SUPFAM" id="SSF50475">
    <property type="entry name" value="FMN-binding split barrel"/>
    <property type="match status" value="1"/>
</dbReference>
<dbReference type="Pfam" id="PF01126">
    <property type="entry name" value="Heme_oxygenase"/>
    <property type="match status" value="1"/>
</dbReference>
<organism evidence="5 6">
    <name type="scientific">Micromonospora rubida</name>
    <dbReference type="NCBI Taxonomy" id="2697657"/>
    <lineage>
        <taxon>Bacteria</taxon>
        <taxon>Bacillati</taxon>
        <taxon>Actinomycetota</taxon>
        <taxon>Actinomycetes</taxon>
        <taxon>Micromonosporales</taxon>
        <taxon>Micromonosporaceae</taxon>
        <taxon>Micromonospora</taxon>
    </lineage>
</organism>
<dbReference type="PANTHER" id="PTHR10720:SF0">
    <property type="entry name" value="HEME OXYGENASE"/>
    <property type="match status" value="1"/>
</dbReference>
<evidence type="ECO:0000256" key="1">
    <source>
        <dbReference type="ARBA" id="ARBA00022617"/>
    </source>
</evidence>
<keyword evidence="1" id="KW-0349">Heme</keyword>
<dbReference type="CDD" id="cd19165">
    <property type="entry name" value="HemeO"/>
    <property type="match status" value="1"/>
</dbReference>
<dbReference type="Gene3D" id="1.20.910.10">
    <property type="entry name" value="Heme oxygenase-like"/>
    <property type="match status" value="1"/>
</dbReference>
<reference evidence="5 6" key="1">
    <citation type="submission" date="2024-10" db="EMBL/GenBank/DDBJ databases">
        <title>The Natural Products Discovery Center: Release of the First 8490 Sequenced Strains for Exploring Actinobacteria Biosynthetic Diversity.</title>
        <authorList>
            <person name="Kalkreuter E."/>
            <person name="Kautsar S.A."/>
            <person name="Yang D."/>
            <person name="Bader C.D."/>
            <person name="Teijaro C.N."/>
            <person name="Fluegel L."/>
            <person name="Davis C.M."/>
            <person name="Simpson J.R."/>
            <person name="Lauterbach L."/>
            <person name="Steele A.D."/>
            <person name="Gui C."/>
            <person name="Meng S."/>
            <person name="Li G."/>
            <person name="Viehrig K."/>
            <person name="Ye F."/>
            <person name="Su P."/>
            <person name="Kiefer A.F."/>
            <person name="Nichols A."/>
            <person name="Cepeda A.J."/>
            <person name="Yan W."/>
            <person name="Fan B."/>
            <person name="Jiang Y."/>
            <person name="Adhikari A."/>
            <person name="Zheng C.-J."/>
            <person name="Schuster L."/>
            <person name="Cowan T.M."/>
            <person name="Smanski M.J."/>
            <person name="Chevrette M.G."/>
            <person name="De Carvalho L.P.S."/>
            <person name="Shen B."/>
        </authorList>
    </citation>
    <scope>NUCLEOTIDE SEQUENCE [LARGE SCALE GENOMIC DNA]</scope>
    <source>
        <strain evidence="5 6">NPDC021253</strain>
    </source>
</reference>
<sequence length="319" mass="34588">MSTTSIPFSAQLRATGREAHQAAESQRYVTALVAGELDRAGYTAMVVQHHVIYEALEHAAEAMRHDPLAGPFVDDALTRLPALAADLEFLLGPDWRGRVDPDPATVSYAERIGEACAGSPERFVAHHYTRYLGDLSGGLHIGRSLDRHHGLTAEAGAAFYRFDGIPDPRAYKDAYRARLDALPLDEAERATLLAEVLVAYRHNTAVLAGLSRLVPGGGVSASFPPEVVAAVSRHMNDDHAGDSLLICRALGGQPAATRARVTGLDVDGMEFAVTVHDIEVPVRVPFAHRLTERVQIRQEVVRMYQEACQRLGLPPRPAG</sequence>
<dbReference type="InterPro" id="IPR019595">
    <property type="entry name" value="DUF2470"/>
</dbReference>
<keyword evidence="6" id="KW-1185">Reference proteome</keyword>
<evidence type="ECO:0000313" key="6">
    <source>
        <dbReference type="Proteomes" id="UP001611075"/>
    </source>
</evidence>
<evidence type="ECO:0000256" key="3">
    <source>
        <dbReference type="ARBA" id="ARBA00023004"/>
    </source>
</evidence>
<dbReference type="InterPro" id="IPR002051">
    <property type="entry name" value="Haem_Oase"/>
</dbReference>
<dbReference type="PRINTS" id="PR00088">
    <property type="entry name" value="HAEMOXYGNASE"/>
</dbReference>
<proteinExistence type="predicted"/>
<keyword evidence="3" id="KW-0408">Iron</keyword>
<dbReference type="InterPro" id="IPR016053">
    <property type="entry name" value="Haem_Oase-like"/>
</dbReference>
<evidence type="ECO:0000313" key="5">
    <source>
        <dbReference type="EMBL" id="MFI0795818.1"/>
    </source>
</evidence>
<dbReference type="EMBL" id="JBIRPU010000021">
    <property type="protein sequence ID" value="MFI0795818.1"/>
    <property type="molecule type" value="Genomic_DNA"/>
</dbReference>
<dbReference type="Proteomes" id="UP001611075">
    <property type="component" value="Unassembled WGS sequence"/>
</dbReference>
<dbReference type="RefSeq" id="WP_396683383.1">
    <property type="nucleotide sequence ID" value="NZ_JBIRPU010000021.1"/>
</dbReference>
<dbReference type="Pfam" id="PF10615">
    <property type="entry name" value="DUF2470"/>
    <property type="match status" value="1"/>
</dbReference>
<dbReference type="PANTHER" id="PTHR10720">
    <property type="entry name" value="HEME OXYGENASE"/>
    <property type="match status" value="1"/>
</dbReference>
<dbReference type="InterPro" id="IPR037119">
    <property type="entry name" value="Haem_oxidase_HugZ-like_sf"/>
</dbReference>
<evidence type="ECO:0000256" key="2">
    <source>
        <dbReference type="ARBA" id="ARBA00022723"/>
    </source>
</evidence>
<comment type="caution">
    <text evidence="5">The sequence shown here is derived from an EMBL/GenBank/DDBJ whole genome shotgun (WGS) entry which is preliminary data.</text>
</comment>
<gene>
    <name evidence="5" type="ORF">ACH4OY_24510</name>
</gene>
<dbReference type="Gene3D" id="3.20.180.10">
    <property type="entry name" value="PNP-oxidase-like"/>
    <property type="match status" value="1"/>
</dbReference>
<feature type="domain" description="DUF2470" evidence="4">
    <location>
        <begin position="231"/>
        <end position="303"/>
    </location>
</feature>
<dbReference type="SUPFAM" id="SSF48613">
    <property type="entry name" value="Heme oxygenase-like"/>
    <property type="match status" value="1"/>
</dbReference>
<dbReference type="InterPro" id="IPR016084">
    <property type="entry name" value="Haem_Oase-like_multi-hlx"/>
</dbReference>
<name>A0ABW7SUY9_9ACTN</name>
<protein>
    <submittedName>
        <fullName evidence="5">Biliverdin-producing heme oxygenase</fullName>
    </submittedName>
</protein>
<keyword evidence="2" id="KW-0479">Metal-binding</keyword>
<accession>A0ABW7SUY9</accession>
<evidence type="ECO:0000259" key="4">
    <source>
        <dbReference type="Pfam" id="PF10615"/>
    </source>
</evidence>